<sequence length="70" mass="8087">MNMFFQIMWPIVLLYAKVLSPLFHLWSDKRSSCSQILCGMQPSFASCGIRRNLISDRCLKIITNIPLLLL</sequence>
<feature type="transmembrane region" description="Helical" evidence="1">
    <location>
        <begin position="6"/>
        <end position="26"/>
    </location>
</feature>
<evidence type="ECO:0000256" key="1">
    <source>
        <dbReference type="SAM" id="Phobius"/>
    </source>
</evidence>
<dbReference type="EMBL" id="GGEC01010701">
    <property type="protein sequence ID" value="MBW91184.1"/>
    <property type="molecule type" value="Transcribed_RNA"/>
</dbReference>
<protein>
    <submittedName>
        <fullName evidence="2">Uncharacterized protein</fullName>
    </submittedName>
</protein>
<name>A0A2P2JCI5_RHIMU</name>
<keyword evidence="1" id="KW-0812">Transmembrane</keyword>
<organism evidence="2">
    <name type="scientific">Rhizophora mucronata</name>
    <name type="common">Asiatic mangrove</name>
    <dbReference type="NCBI Taxonomy" id="61149"/>
    <lineage>
        <taxon>Eukaryota</taxon>
        <taxon>Viridiplantae</taxon>
        <taxon>Streptophyta</taxon>
        <taxon>Embryophyta</taxon>
        <taxon>Tracheophyta</taxon>
        <taxon>Spermatophyta</taxon>
        <taxon>Magnoliopsida</taxon>
        <taxon>eudicotyledons</taxon>
        <taxon>Gunneridae</taxon>
        <taxon>Pentapetalae</taxon>
        <taxon>rosids</taxon>
        <taxon>fabids</taxon>
        <taxon>Malpighiales</taxon>
        <taxon>Rhizophoraceae</taxon>
        <taxon>Rhizophora</taxon>
    </lineage>
</organism>
<dbReference type="AlphaFoldDB" id="A0A2P2JCI5"/>
<reference evidence="2" key="1">
    <citation type="submission" date="2018-02" db="EMBL/GenBank/DDBJ databases">
        <title>Rhizophora mucronata_Transcriptome.</title>
        <authorList>
            <person name="Meera S.P."/>
            <person name="Sreeshan A."/>
            <person name="Augustine A."/>
        </authorList>
    </citation>
    <scope>NUCLEOTIDE SEQUENCE</scope>
    <source>
        <tissue evidence="2">Leaf</tissue>
    </source>
</reference>
<keyword evidence="1" id="KW-0472">Membrane</keyword>
<keyword evidence="1" id="KW-1133">Transmembrane helix</keyword>
<evidence type="ECO:0000313" key="2">
    <source>
        <dbReference type="EMBL" id="MBW91184.1"/>
    </source>
</evidence>
<proteinExistence type="predicted"/>
<accession>A0A2P2JCI5</accession>